<feature type="transmembrane region" description="Helical" evidence="1">
    <location>
        <begin position="134"/>
        <end position="150"/>
    </location>
</feature>
<feature type="transmembrane region" description="Helical" evidence="1">
    <location>
        <begin position="84"/>
        <end position="102"/>
    </location>
</feature>
<dbReference type="OrthoDB" id="1956346at2"/>
<comment type="caution">
    <text evidence="2">The sequence shown here is derived from an EMBL/GenBank/DDBJ whole genome shotgun (WGS) entry which is preliminary data.</text>
</comment>
<feature type="transmembrane region" description="Helical" evidence="1">
    <location>
        <begin position="108"/>
        <end position="127"/>
    </location>
</feature>
<proteinExistence type="predicted"/>
<dbReference type="Proteomes" id="UP000180253">
    <property type="component" value="Unassembled WGS sequence"/>
</dbReference>
<gene>
    <name evidence="2" type="ORF">BIW53_05430</name>
</gene>
<dbReference type="AlphaFoldDB" id="A0A1S1NBJ8"/>
<reference evidence="2 3" key="1">
    <citation type="submission" date="2016-10" db="EMBL/GenBank/DDBJ databases">
        <title>Pseudoalteromonas amylolytica sp. nov., isolated from the surface seawater.</title>
        <authorList>
            <person name="Wu Y.-H."/>
            <person name="Cheng H."/>
            <person name="Jin X.-B."/>
            <person name="Wang C.-S."/>
            <person name="Xu X.-W."/>
        </authorList>
    </citation>
    <scope>NUCLEOTIDE SEQUENCE [LARGE SCALE GENOMIC DNA]</scope>
    <source>
        <strain evidence="2 3">JCM 12483</strain>
    </source>
</reference>
<organism evidence="2 3">
    <name type="scientific">Pseudoalteromonas byunsanensis</name>
    <dbReference type="NCBI Taxonomy" id="327939"/>
    <lineage>
        <taxon>Bacteria</taxon>
        <taxon>Pseudomonadati</taxon>
        <taxon>Pseudomonadota</taxon>
        <taxon>Gammaproteobacteria</taxon>
        <taxon>Alteromonadales</taxon>
        <taxon>Pseudoalteromonadaceae</taxon>
        <taxon>Pseudoalteromonas</taxon>
    </lineage>
</organism>
<keyword evidence="1" id="KW-0472">Membrane</keyword>
<evidence type="ECO:0000256" key="1">
    <source>
        <dbReference type="SAM" id="Phobius"/>
    </source>
</evidence>
<evidence type="ECO:0000313" key="3">
    <source>
        <dbReference type="Proteomes" id="UP000180253"/>
    </source>
</evidence>
<feature type="transmembrane region" description="Helical" evidence="1">
    <location>
        <begin position="52"/>
        <end position="72"/>
    </location>
</feature>
<dbReference type="EMBL" id="MNAN01000026">
    <property type="protein sequence ID" value="OHU96765.1"/>
    <property type="molecule type" value="Genomic_DNA"/>
</dbReference>
<keyword evidence="1" id="KW-0812">Transmembrane</keyword>
<feature type="transmembrane region" description="Helical" evidence="1">
    <location>
        <begin position="20"/>
        <end position="40"/>
    </location>
</feature>
<evidence type="ECO:0000313" key="2">
    <source>
        <dbReference type="EMBL" id="OHU96765.1"/>
    </source>
</evidence>
<protein>
    <submittedName>
        <fullName evidence="2">Uncharacterized protein</fullName>
    </submittedName>
</protein>
<dbReference type="STRING" id="327939.BIW53_05430"/>
<accession>A0A1S1NBJ8</accession>
<dbReference type="RefSeq" id="WP_070990851.1">
    <property type="nucleotide sequence ID" value="NZ_CBCSHD010000001.1"/>
</dbReference>
<keyword evidence="3" id="KW-1185">Reference proteome</keyword>
<sequence>MDMPKYLHEILGARQSKVALLGVSAFMLLGSVVVFLLMYYQTPEKSYVWWQYLFGGVIIVDIVAGCAANFTHGTNQYYAGSRRARRIFILIHVHLLVVALLFEQPLLPSLLFWMYVILASSILNFFFKHPKQPGFALLVIFIGLFVVSGLDVQWWYKLVCALFLIKVCYAFAVDHYPIKNPT</sequence>
<keyword evidence="1" id="KW-1133">Transmembrane helix</keyword>
<name>A0A1S1NBJ8_9GAMM</name>